<keyword evidence="7" id="KW-1185">Reference proteome</keyword>
<comment type="subcellular location">
    <subcellularLocation>
        <location evidence="1">Membrane</location>
        <topology evidence="1">Multi-pass membrane protein</topology>
    </subcellularLocation>
</comment>
<dbReference type="GO" id="GO:0022857">
    <property type="term" value="F:transmembrane transporter activity"/>
    <property type="evidence" value="ECO:0007669"/>
    <property type="project" value="TreeGrafter"/>
</dbReference>
<evidence type="ECO:0000256" key="4">
    <source>
        <dbReference type="ARBA" id="ARBA00023136"/>
    </source>
</evidence>
<feature type="transmembrane region" description="Helical" evidence="5">
    <location>
        <begin position="136"/>
        <end position="158"/>
    </location>
</feature>
<gene>
    <name evidence="6" type="ORF">CONCODRAFT_4090</name>
</gene>
<evidence type="ECO:0000313" key="7">
    <source>
        <dbReference type="Proteomes" id="UP000070444"/>
    </source>
</evidence>
<feature type="transmembrane region" description="Helical" evidence="5">
    <location>
        <begin position="67"/>
        <end position="86"/>
    </location>
</feature>
<keyword evidence="2 5" id="KW-0812">Transmembrane</keyword>
<protein>
    <submittedName>
        <fullName evidence="6">MFS general substrate transporter</fullName>
    </submittedName>
</protein>
<evidence type="ECO:0000256" key="3">
    <source>
        <dbReference type="ARBA" id="ARBA00022989"/>
    </source>
</evidence>
<feature type="transmembrane region" description="Helical" evidence="5">
    <location>
        <begin position="241"/>
        <end position="259"/>
    </location>
</feature>
<dbReference type="EMBL" id="KQ964442">
    <property type="protein sequence ID" value="KXN73067.1"/>
    <property type="molecule type" value="Genomic_DNA"/>
</dbReference>
<feature type="non-terminal residue" evidence="6">
    <location>
        <position position="1"/>
    </location>
</feature>
<dbReference type="OrthoDB" id="4078873at2759"/>
<feature type="transmembrane region" description="Helical" evidence="5">
    <location>
        <begin position="34"/>
        <end position="55"/>
    </location>
</feature>
<dbReference type="SUPFAM" id="SSF103473">
    <property type="entry name" value="MFS general substrate transporter"/>
    <property type="match status" value="1"/>
</dbReference>
<feature type="transmembrane region" description="Helical" evidence="5">
    <location>
        <begin position="271"/>
        <end position="295"/>
    </location>
</feature>
<dbReference type="AlphaFoldDB" id="A0A137PDJ5"/>
<keyword evidence="3 5" id="KW-1133">Transmembrane helix</keyword>
<feature type="transmembrane region" description="Helical" evidence="5">
    <location>
        <begin position="219"/>
        <end position="236"/>
    </location>
</feature>
<evidence type="ECO:0000256" key="2">
    <source>
        <dbReference type="ARBA" id="ARBA00022692"/>
    </source>
</evidence>
<evidence type="ECO:0000256" key="1">
    <source>
        <dbReference type="ARBA" id="ARBA00004141"/>
    </source>
</evidence>
<feature type="transmembrane region" description="Helical" evidence="5">
    <location>
        <begin position="178"/>
        <end position="199"/>
    </location>
</feature>
<evidence type="ECO:0000256" key="5">
    <source>
        <dbReference type="SAM" id="Phobius"/>
    </source>
</evidence>
<sequence>AGTILAGLGETGRGLLIPIILADFLSPRNRGFGFILNWVPSLLALGIAIPVIGAAQDGDKWRWLYNGQAIFVAVTAIPILFGLFRLQHRAQRLVPSFNYEASSLLKVDWIGIALLTAGFGCILIPFTMVIREANGWASPAIFIPIIFGVLILAVFIVWEMKFTKHPLVSYRLLNNRAAIIMVIVRAFLMFDSTLTWQYMTPYLSLSRGITADHVASINLGFRLTWYIMGFICAFILKKFNYIRLIVWVSMAVNALGVGLTLPSRHPHTSEAVVIVVEAIIGAGAGVAACAGLVVLQTTVDFKDIANISAIDTLTSNIFASIASAVGTAVWNTSLRDNLAKELPSGYHDQVAGLIADTSKIAALPAELTENWLTALGNSQWLMCTISTVFACVCFVLTLGLPSIDLDKCQQEVDHPEAIDTDKELSQL</sequence>
<accession>A0A137PDJ5</accession>
<dbReference type="PANTHER" id="PTHR23501">
    <property type="entry name" value="MAJOR FACILITATOR SUPERFAMILY"/>
    <property type="match status" value="1"/>
</dbReference>
<dbReference type="GO" id="GO:0005886">
    <property type="term" value="C:plasma membrane"/>
    <property type="evidence" value="ECO:0007669"/>
    <property type="project" value="TreeGrafter"/>
</dbReference>
<name>A0A137PDJ5_CONC2</name>
<dbReference type="STRING" id="796925.A0A137PDJ5"/>
<dbReference type="Gene3D" id="1.20.1250.20">
    <property type="entry name" value="MFS general substrate transporter like domains"/>
    <property type="match status" value="2"/>
</dbReference>
<evidence type="ECO:0000313" key="6">
    <source>
        <dbReference type="EMBL" id="KXN73067.1"/>
    </source>
</evidence>
<feature type="transmembrane region" description="Helical" evidence="5">
    <location>
        <begin position="379"/>
        <end position="400"/>
    </location>
</feature>
<reference evidence="6 7" key="1">
    <citation type="journal article" date="2015" name="Genome Biol. Evol.">
        <title>Phylogenomic analyses indicate that early fungi evolved digesting cell walls of algal ancestors of land plants.</title>
        <authorList>
            <person name="Chang Y."/>
            <person name="Wang S."/>
            <person name="Sekimoto S."/>
            <person name="Aerts A.L."/>
            <person name="Choi C."/>
            <person name="Clum A."/>
            <person name="LaButti K.M."/>
            <person name="Lindquist E.A."/>
            <person name="Yee Ngan C."/>
            <person name="Ohm R.A."/>
            <person name="Salamov A.A."/>
            <person name="Grigoriev I.V."/>
            <person name="Spatafora J.W."/>
            <person name="Berbee M.L."/>
        </authorList>
    </citation>
    <scope>NUCLEOTIDE SEQUENCE [LARGE SCALE GENOMIC DNA]</scope>
    <source>
        <strain evidence="6 7">NRRL 28638</strain>
    </source>
</reference>
<proteinExistence type="predicted"/>
<feature type="transmembrane region" description="Helical" evidence="5">
    <location>
        <begin position="307"/>
        <end position="330"/>
    </location>
</feature>
<organism evidence="6 7">
    <name type="scientific">Conidiobolus coronatus (strain ATCC 28846 / CBS 209.66 / NRRL 28638)</name>
    <name type="common">Delacroixia coronata</name>
    <dbReference type="NCBI Taxonomy" id="796925"/>
    <lineage>
        <taxon>Eukaryota</taxon>
        <taxon>Fungi</taxon>
        <taxon>Fungi incertae sedis</taxon>
        <taxon>Zoopagomycota</taxon>
        <taxon>Entomophthoromycotina</taxon>
        <taxon>Entomophthoromycetes</taxon>
        <taxon>Entomophthorales</taxon>
        <taxon>Ancylistaceae</taxon>
        <taxon>Conidiobolus</taxon>
    </lineage>
</organism>
<dbReference type="OMA" id="PAMINIW"/>
<dbReference type="PANTHER" id="PTHR23501:SF87">
    <property type="entry name" value="SIDEROPHORE IRON TRANSPORTER 2"/>
    <property type="match status" value="1"/>
</dbReference>
<feature type="transmembrane region" description="Helical" evidence="5">
    <location>
        <begin position="107"/>
        <end position="130"/>
    </location>
</feature>
<keyword evidence="4 5" id="KW-0472">Membrane</keyword>
<dbReference type="Proteomes" id="UP000070444">
    <property type="component" value="Unassembled WGS sequence"/>
</dbReference>
<dbReference type="InterPro" id="IPR036259">
    <property type="entry name" value="MFS_trans_sf"/>
</dbReference>